<evidence type="ECO:0000256" key="1">
    <source>
        <dbReference type="SAM" id="MobiDB-lite"/>
    </source>
</evidence>
<dbReference type="SMART" id="SM00710">
    <property type="entry name" value="PbH1"/>
    <property type="match status" value="7"/>
</dbReference>
<feature type="signal peptide" evidence="2">
    <location>
        <begin position="1"/>
        <end position="16"/>
    </location>
</feature>
<dbReference type="InterPro" id="IPR006626">
    <property type="entry name" value="PbH1"/>
</dbReference>
<protein>
    <recommendedName>
        <fullName evidence="5">CSLREA domain-containing protein</fullName>
    </recommendedName>
</protein>
<dbReference type="AlphaFoldDB" id="A0A3E1K863"/>
<keyword evidence="2" id="KW-0732">Signal</keyword>
<sequence length="801" mass="78563">MTAAVALGLGASQVQAATITVDNLADGTVAGQCTLRDAFQAANTDTAIAGCTAGSGPDSIQFAAGLTGTLNLGSPALIAQSVITVAGPGPGQITVSGQDNYRLFSAYSAGAELSISGLTLADAYTNDTYGGSAASALSGASLSLNDCVISGNSAGGGATGGAVAAFYSELTISECLFTGNSIDNTLYRGGGGTGAAIGGAVLSWGSSIASISDSTFSQNHAGYAGGAIAFVESPNALIVNSQITENDADFGGGVAAMRQSEVSMYVSTLSDNTAFAGGGAIAVSGSDFVGEYNDVIYNQAQYDGGGVLAGTVYNSGGPIVAGGDEVPSGTTSYLVYGDGFTYLAESTVNGNVAQRYGGGMASKYSNSVAVTLRSDVSFNQAGISSSPTLIDHRSQGVDPAGGGGGGLYGGGGGMAALYGATAYAYFDTTLYGNEASQGGGLLAFQGAAIVVESIISGGYSEYGGGLQAGSANAPTPLGVGTGNSQAVAIYSQITQNQAFAGGGVMSIYGGYAGTVNSDVSDNTAAIGGGMAAYNADFFAKYSNVSGNTGVNYGGGVAGIGPCPDSGTLYSTFSANSTDGNGGGASLQGCDAEMSYSLFTGNEAYVGGGLYMIGAAGITPQLVNSTVTSNTAAEAGGVAGDGILIRSSTISHNTATGMSPRGTLPPAGGALLTNDSGTLRIDSSIFADNVGGGVASDLTVYGAGTTYFDYSLVESPATAVPPGTGNLSGVDPGLGPLADNGGASLTRAIGPASPAVDAGNPSSLLSHDQRGEPYRRVFGGRADMGAFEFVVDAMFSDRFEQP</sequence>
<feature type="chain" id="PRO_5017603742" description="CSLREA domain-containing protein" evidence="2">
    <location>
        <begin position="17"/>
        <end position="801"/>
    </location>
</feature>
<accession>A0A3E1K863</accession>
<keyword evidence="4" id="KW-1185">Reference proteome</keyword>
<name>A0A3E1K863_9GAMM</name>
<evidence type="ECO:0000313" key="4">
    <source>
        <dbReference type="Proteomes" id="UP000260351"/>
    </source>
</evidence>
<dbReference type="Proteomes" id="UP000260351">
    <property type="component" value="Unassembled WGS sequence"/>
</dbReference>
<reference evidence="3 4" key="1">
    <citation type="submission" date="2018-08" db="EMBL/GenBank/DDBJ databases">
        <title>Wenzhouxiangella salilacus sp. nov., a novel bacterium isolated from a saline lake in Xinjiang Province, China.</title>
        <authorList>
            <person name="Han S."/>
        </authorList>
    </citation>
    <scope>NUCLEOTIDE SEQUENCE [LARGE SCALE GENOMIC DNA]</scope>
    <source>
        <strain evidence="3 4">XDB06</strain>
    </source>
</reference>
<feature type="region of interest" description="Disordered" evidence="1">
    <location>
        <begin position="751"/>
        <end position="770"/>
    </location>
</feature>
<dbReference type="InterPro" id="IPR011050">
    <property type="entry name" value="Pectin_lyase_fold/virulence"/>
</dbReference>
<evidence type="ECO:0000313" key="3">
    <source>
        <dbReference type="EMBL" id="RFF29877.1"/>
    </source>
</evidence>
<evidence type="ECO:0000256" key="2">
    <source>
        <dbReference type="SAM" id="SignalP"/>
    </source>
</evidence>
<comment type="caution">
    <text evidence="3">The sequence shown here is derived from an EMBL/GenBank/DDBJ whole genome shotgun (WGS) entry which is preliminary data.</text>
</comment>
<organism evidence="3 4">
    <name type="scientific">Wenzhouxiangella sediminis</name>
    <dbReference type="NCBI Taxonomy" id="1792836"/>
    <lineage>
        <taxon>Bacteria</taxon>
        <taxon>Pseudomonadati</taxon>
        <taxon>Pseudomonadota</taxon>
        <taxon>Gammaproteobacteria</taxon>
        <taxon>Chromatiales</taxon>
        <taxon>Wenzhouxiangellaceae</taxon>
        <taxon>Wenzhouxiangella</taxon>
    </lineage>
</organism>
<dbReference type="NCBIfam" id="NF041518">
    <property type="entry name" value="choice_anch_Q"/>
    <property type="match status" value="1"/>
</dbReference>
<dbReference type="EMBL" id="QUZK01000041">
    <property type="protein sequence ID" value="RFF29877.1"/>
    <property type="molecule type" value="Genomic_DNA"/>
</dbReference>
<proteinExistence type="predicted"/>
<dbReference type="InterPro" id="IPR059226">
    <property type="entry name" value="Choice_anch_Q_dom"/>
</dbReference>
<evidence type="ECO:0008006" key="5">
    <source>
        <dbReference type="Google" id="ProtNLM"/>
    </source>
</evidence>
<gene>
    <name evidence="3" type="ORF">DZC52_10560</name>
</gene>
<dbReference type="SUPFAM" id="SSF51126">
    <property type="entry name" value="Pectin lyase-like"/>
    <property type="match status" value="1"/>
</dbReference>